<keyword evidence="1" id="KW-0812">Transmembrane</keyword>
<evidence type="ECO:0000313" key="2">
    <source>
        <dbReference type="EMBL" id="RMB08756.1"/>
    </source>
</evidence>
<dbReference type="Gene3D" id="3.30.2090.10">
    <property type="entry name" value="Multidrug efflux transporter AcrB TolC docking domain, DN and DC subdomains"/>
    <property type="match status" value="2"/>
</dbReference>
<keyword evidence="1" id="KW-0472">Membrane</keyword>
<comment type="caution">
    <text evidence="2">The sequence shown here is derived from an EMBL/GenBank/DDBJ whole genome shotgun (WGS) entry which is preliminary data.</text>
</comment>
<dbReference type="Pfam" id="PF00873">
    <property type="entry name" value="ACR_tran"/>
    <property type="match status" value="1"/>
</dbReference>
<dbReference type="PRINTS" id="PR00702">
    <property type="entry name" value="ACRIFLAVINRP"/>
</dbReference>
<dbReference type="Gene3D" id="3.30.70.1320">
    <property type="entry name" value="Multidrug efflux transporter AcrB pore domain like"/>
    <property type="match status" value="1"/>
</dbReference>
<feature type="transmembrane region" description="Helical" evidence="1">
    <location>
        <begin position="12"/>
        <end position="32"/>
    </location>
</feature>
<dbReference type="OrthoDB" id="9798415at2"/>
<dbReference type="Proteomes" id="UP000271227">
    <property type="component" value="Unassembled WGS sequence"/>
</dbReference>
<protein>
    <submittedName>
        <fullName evidence="2">Multidrug efflux pump subunit AcrB</fullName>
    </submittedName>
</protein>
<reference evidence="2 3" key="1">
    <citation type="submission" date="2018-10" db="EMBL/GenBank/DDBJ databases">
        <title>Genomic Encyclopedia of Archaeal and Bacterial Type Strains, Phase II (KMG-II): from individual species to whole genera.</title>
        <authorList>
            <person name="Goeker M."/>
        </authorList>
    </citation>
    <scope>NUCLEOTIDE SEQUENCE [LARGE SCALE GENOMIC DNA]</scope>
    <source>
        <strain evidence="2 3">DSM 25217</strain>
    </source>
</reference>
<dbReference type="AlphaFoldDB" id="A0A3M0CPQ3"/>
<keyword evidence="3" id="KW-1185">Reference proteome</keyword>
<dbReference type="GO" id="GO:0005886">
    <property type="term" value="C:plasma membrane"/>
    <property type="evidence" value="ECO:0007669"/>
    <property type="project" value="TreeGrafter"/>
</dbReference>
<dbReference type="PANTHER" id="PTHR32063:SF18">
    <property type="entry name" value="CATION EFFLUX SYSTEM PROTEIN"/>
    <property type="match status" value="1"/>
</dbReference>
<accession>A0A3M0CPQ3</accession>
<feature type="transmembrane region" description="Helical" evidence="1">
    <location>
        <begin position="877"/>
        <end position="896"/>
    </location>
</feature>
<feature type="transmembrane region" description="Helical" evidence="1">
    <location>
        <begin position="929"/>
        <end position="950"/>
    </location>
</feature>
<gene>
    <name evidence="2" type="ORF">BXY39_1396</name>
</gene>
<dbReference type="Gene3D" id="3.30.70.1440">
    <property type="entry name" value="Multidrug efflux transporter AcrB pore domain"/>
    <property type="match status" value="1"/>
</dbReference>
<feature type="transmembrane region" description="Helical" evidence="1">
    <location>
        <begin position="1007"/>
        <end position="1029"/>
    </location>
</feature>
<dbReference type="EMBL" id="REFR01000010">
    <property type="protein sequence ID" value="RMB08756.1"/>
    <property type="molecule type" value="Genomic_DNA"/>
</dbReference>
<dbReference type="RefSeq" id="WP_121938090.1">
    <property type="nucleotide sequence ID" value="NZ_REFR01000010.1"/>
</dbReference>
<feature type="transmembrane region" description="Helical" evidence="1">
    <location>
        <begin position="903"/>
        <end position="923"/>
    </location>
</feature>
<dbReference type="InParanoid" id="A0A3M0CPQ3"/>
<feature type="transmembrane region" description="Helical" evidence="1">
    <location>
        <begin position="334"/>
        <end position="353"/>
    </location>
</feature>
<dbReference type="PANTHER" id="PTHR32063">
    <property type="match status" value="1"/>
</dbReference>
<sequence>MSLAKFALEHSRITVIAILVIALAGVSTYLSYPSAEDPSITVRNASVTASYPGMSPQRVEELITKPLEAAMREIADIDEIESTSKTGSTKLDLTIHDRVRDLDAVFQDIRNKVDDVRPDLPDGTEGPFVNDEEGLTAVATVALWSDGFSLAEMRDVARDMRDMLYTLDGIRKVEILGIQEERVYLETTPMVLSQLGVSPQEIFGALAQQNIIEPGGQIVADGRAVLLEPSGNVDSVDEIRGVVFRIPGTDRVMRLDDIVTVRRDFVDPPSFPSFYNDRPAIILSVSTVEGTSNVAFGAALTALLDEIEQDLPIGYVIDYATFQPELIATSVSDAVSNVYQTLAIVLAVVMIFLGMRTGLIVGSFVPMTMLLGIIVMRFYGVELQRMSIAATIIALGLLVDNGIVVAEDIRVRLERGTERLRAAAESGRMLAIPLLTSSLTTIFAFLPMLLIEGNAGEYIRSLAQVVSILLLGSWLLSMTVTPSMCAWFMTVDVKGDAKGDTKSQADGEADGEAGGGTKDGPAYDSVIYRIYRRALSLFLGHRLAMIGVLAAVFVGSVQLLGTIRTEFFPLGDRNQFLVYLDFEAGTDVRETESELRKLTAWLANTEINPEITSHVAYVGYGGPRFFLALSPVDPDPHRAFALINTRTTDDVGPMIDRVNAFLDAELPGARADAKRMWFGASEPGMLQIRLIGPDGEMLADRADRIMDRFHTIPGTVGIKQDWENKILKLVVRVDQTRARRAGVTSQDVAGALNTTFTGYAISEYREGDKTIPIVLRGDDSMRFSLSSLQRVQVYAPATNSFVALGQVADVEGEWRFGRIKRRDQQRTLTVEARNPGIPAPDLLDMIQPVLDGLDLPPGHRMEIGGEIEDQAEANEKLFGLLPMSLTGIVILLVGQFNSFRKGGIILATIPLILIGGALGLLVMNAAYGFMVLLGFFSLAGILINNGIVLVDRIQIEEAAGRDRLDAVATACLARLRPILMTTLTTVLGLVPLILFGGALFYGMASVIAFGLVVATVFTLGFVPALYTLLFGISTGAAREAVHLAPKPLDG</sequence>
<evidence type="ECO:0000256" key="1">
    <source>
        <dbReference type="SAM" id="Phobius"/>
    </source>
</evidence>
<dbReference type="Gene3D" id="3.30.70.1430">
    <property type="entry name" value="Multidrug efflux transporter AcrB pore domain"/>
    <property type="match status" value="2"/>
</dbReference>
<feature type="transmembrane region" description="Helical" evidence="1">
    <location>
        <begin position="539"/>
        <end position="560"/>
    </location>
</feature>
<feature type="transmembrane region" description="Helical" evidence="1">
    <location>
        <begin position="430"/>
        <end position="450"/>
    </location>
</feature>
<dbReference type="Gene3D" id="1.20.1640.10">
    <property type="entry name" value="Multidrug efflux transporter AcrB transmembrane domain"/>
    <property type="match status" value="2"/>
</dbReference>
<evidence type="ECO:0000313" key="3">
    <source>
        <dbReference type="Proteomes" id="UP000271227"/>
    </source>
</evidence>
<feature type="transmembrane region" description="Helical" evidence="1">
    <location>
        <begin position="360"/>
        <end position="380"/>
    </location>
</feature>
<name>A0A3M0CPQ3_9PROT</name>
<keyword evidence="1" id="KW-1133">Transmembrane helix</keyword>
<dbReference type="SUPFAM" id="SSF82693">
    <property type="entry name" value="Multidrug efflux transporter AcrB pore domain, PN1, PN2, PC1 and PC2 subdomains"/>
    <property type="match status" value="2"/>
</dbReference>
<dbReference type="InterPro" id="IPR001036">
    <property type="entry name" value="Acrflvin-R"/>
</dbReference>
<feature type="transmembrane region" description="Helical" evidence="1">
    <location>
        <begin position="462"/>
        <end position="488"/>
    </location>
</feature>
<dbReference type="InterPro" id="IPR027463">
    <property type="entry name" value="AcrB_DN_DC_subdom"/>
</dbReference>
<dbReference type="GO" id="GO:0042910">
    <property type="term" value="F:xenobiotic transmembrane transporter activity"/>
    <property type="evidence" value="ECO:0007669"/>
    <property type="project" value="TreeGrafter"/>
</dbReference>
<dbReference type="SUPFAM" id="SSF82714">
    <property type="entry name" value="Multidrug efflux transporter AcrB TolC docking domain, DN and DC subdomains"/>
    <property type="match status" value="2"/>
</dbReference>
<proteinExistence type="predicted"/>
<feature type="transmembrane region" description="Helical" evidence="1">
    <location>
        <begin position="386"/>
        <end position="409"/>
    </location>
</feature>
<feature type="transmembrane region" description="Helical" evidence="1">
    <location>
        <begin position="978"/>
        <end position="1001"/>
    </location>
</feature>
<organism evidence="2 3">
    <name type="scientific">Eilatimonas milleporae</name>
    <dbReference type="NCBI Taxonomy" id="911205"/>
    <lineage>
        <taxon>Bacteria</taxon>
        <taxon>Pseudomonadati</taxon>
        <taxon>Pseudomonadota</taxon>
        <taxon>Alphaproteobacteria</taxon>
        <taxon>Kordiimonadales</taxon>
        <taxon>Kordiimonadaceae</taxon>
        <taxon>Eilatimonas</taxon>
    </lineage>
</organism>
<dbReference type="SUPFAM" id="SSF82866">
    <property type="entry name" value="Multidrug efflux transporter AcrB transmembrane domain"/>
    <property type="match status" value="2"/>
</dbReference>